<evidence type="ECO:0000313" key="1">
    <source>
        <dbReference type="EMBL" id="TFH57445.1"/>
    </source>
</evidence>
<proteinExistence type="predicted"/>
<dbReference type="Gene3D" id="2.130.10.10">
    <property type="entry name" value="YVTN repeat-like/Quinoprotein amine dehydrogenase"/>
    <property type="match status" value="2"/>
</dbReference>
<dbReference type="EMBL" id="SPDS01000001">
    <property type="protein sequence ID" value="TFH57445.1"/>
    <property type="molecule type" value="Genomic_DNA"/>
</dbReference>
<protein>
    <submittedName>
        <fullName evidence="1">Uncharacterized protein</fullName>
    </submittedName>
</protein>
<dbReference type="InterPro" id="IPR015943">
    <property type="entry name" value="WD40/YVTN_repeat-like_dom_sf"/>
</dbReference>
<dbReference type="SUPFAM" id="SSF63825">
    <property type="entry name" value="YWTD domain"/>
    <property type="match status" value="1"/>
</dbReference>
<gene>
    <name evidence="1" type="ORF">EXY26_10830</name>
</gene>
<organism evidence="1 2">
    <name type="scientific">Glutamicibacter arilaitensis</name>
    <dbReference type="NCBI Taxonomy" id="256701"/>
    <lineage>
        <taxon>Bacteria</taxon>
        <taxon>Bacillati</taxon>
        <taxon>Actinomycetota</taxon>
        <taxon>Actinomycetes</taxon>
        <taxon>Micrococcales</taxon>
        <taxon>Micrococcaceae</taxon>
        <taxon>Glutamicibacter</taxon>
    </lineage>
</organism>
<sequence length="663" mass="72157">MRYLANLKSGKEISGHEKVFGRAYSTLKILEAVPLTNYRNSSKLRLAVSIVGHINELQIVEPSVGTAIHTLNLPDDSGHGIDSMVWDEPRQRLYLSVDGSVLAWNPAIPEQFNTLVDVEGASVAYELRLDSSGNLWGGTYPLGASFNYNVESKKLRVFDRVAEDTDYIRRLALDGRGRVWMGTGSRNPRLFTFEAGKPDAVHEINLPVDVPHGFIGSIDPIGHYLAVTVSSVSEQLILDTRTMKWHEPVTRVWASREISKASSGRFFSITSGHLHSTAFQGMDDKQLGKVEARGILCIIPQNGRILIISTTTDGILCETFDLGLNRVRATREIRLTPSAIKIQSLLGHSDGNIYIGGYKANGIAALNPETGVRWNSGDDEQVINQIEGMVEYDQNKTYIGSYGSADLVLMETPQNNAGRKYDRIARLLTEYSQSRPFGWAANSSSVFFGTVPEYGVSGGVLGKIDPATDTVSWVLDGDGKGFVSGHSIIGLAADETYLYGTTSVRNGYGVEDTKSPAKVFKMHIASRKILWETSPVESAGALYSPAITGGWLAVADLQGVALLDLDSGQLKKRHIVNNVKNTSYRPGWLAADVRATPDGLKMVHAAGGGITVMDYVVGTTHSVVSTRSHDRHGTRLTVGADGHVYGILNQTTLVQLALEPELT</sequence>
<comment type="caution">
    <text evidence="1">The sequence shown here is derived from an EMBL/GenBank/DDBJ whole genome shotgun (WGS) entry which is preliminary data.</text>
</comment>
<name>A0A4Y8TZ09_9MICC</name>
<evidence type="ECO:0000313" key="2">
    <source>
        <dbReference type="Proteomes" id="UP000297638"/>
    </source>
</evidence>
<dbReference type="SUPFAM" id="SSF63829">
    <property type="entry name" value="Calcium-dependent phosphotriesterase"/>
    <property type="match status" value="1"/>
</dbReference>
<dbReference type="Proteomes" id="UP000297638">
    <property type="component" value="Unassembled WGS sequence"/>
</dbReference>
<reference evidence="1 2" key="1">
    <citation type="submission" date="2019-03" db="EMBL/GenBank/DDBJ databases">
        <title>Glutamicibacter sp. LJH19 genome.</title>
        <authorList>
            <person name="Sinai Borker S."/>
            <person name="Kumar R."/>
        </authorList>
    </citation>
    <scope>NUCLEOTIDE SEQUENCE [LARGE SCALE GENOMIC DNA]</scope>
    <source>
        <strain evidence="1 2">LJH19</strain>
    </source>
</reference>
<dbReference type="AlphaFoldDB" id="A0A4Y8TZ09"/>
<accession>A0A4Y8TZ09</accession>